<dbReference type="GO" id="GO:0016567">
    <property type="term" value="P:protein ubiquitination"/>
    <property type="evidence" value="ECO:0007669"/>
    <property type="project" value="InterPro"/>
</dbReference>
<dbReference type="AlphaFoldDB" id="A0A933SCP3"/>
<evidence type="ECO:0000256" key="3">
    <source>
        <dbReference type="ARBA" id="ARBA00012483"/>
    </source>
</evidence>
<evidence type="ECO:0000256" key="4">
    <source>
        <dbReference type="ARBA" id="ARBA00022679"/>
    </source>
</evidence>
<evidence type="ECO:0000256" key="2">
    <source>
        <dbReference type="ARBA" id="ARBA00004141"/>
    </source>
</evidence>
<dbReference type="EMBL" id="JACRIW010000075">
    <property type="protein sequence ID" value="MBI5169939.1"/>
    <property type="molecule type" value="Genomic_DNA"/>
</dbReference>
<keyword evidence="5" id="KW-0812">Transmembrane</keyword>
<dbReference type="EC" id="2.3.2.27" evidence="3"/>
<sequence length="280" mass="30915">MGDPRGMLLSIACTLGGTWAFVTGFRALRTWRVLLDTPTARVRSMAMGMVELCGQVETRSDLRSPFSGRECVWWEVEISTLSGRSRGRQGWSVVHRKTSGQPFYLRDETGVALVYPHGANVKVNFTAEEMTHGLGVPEPYMEYMEQQGLGLRRMWALGAMRFRERVLEAPSRVFVLGRAFPRAMTREVSFSDIELAVTGTDGGARTSVGATRQGERDEDVRGVIRQGSGGETFLIGQRSEAELQLEYGVRAFGGLIAGPLLTLFGLWCALELARTGGWSL</sequence>
<evidence type="ECO:0000313" key="13">
    <source>
        <dbReference type="EMBL" id="MBI5169939.1"/>
    </source>
</evidence>
<dbReference type="GO" id="GO:0016020">
    <property type="term" value="C:membrane"/>
    <property type="evidence" value="ECO:0007669"/>
    <property type="project" value="UniProtKB-SubCell"/>
</dbReference>
<keyword evidence="7" id="KW-0863">Zinc-finger</keyword>
<dbReference type="Proteomes" id="UP000696931">
    <property type="component" value="Unassembled WGS sequence"/>
</dbReference>
<name>A0A933SCP3_UNCEI</name>
<comment type="subcellular location">
    <subcellularLocation>
        <location evidence="2">Membrane</location>
        <topology evidence="2">Multi-pass membrane protein</topology>
    </subcellularLocation>
</comment>
<protein>
    <recommendedName>
        <fullName evidence="3">RING-type E3 ubiquitin transferase</fullName>
        <ecNumber evidence="3">2.3.2.27</ecNumber>
    </recommendedName>
</protein>
<feature type="domain" description="E3 Ubiquitin ligase MUL1-like" evidence="12">
    <location>
        <begin position="84"/>
        <end position="179"/>
    </location>
</feature>
<keyword evidence="10" id="KW-1133">Transmembrane helix</keyword>
<reference evidence="13" key="1">
    <citation type="submission" date="2020-07" db="EMBL/GenBank/DDBJ databases">
        <title>Huge and variable diversity of episymbiotic CPR bacteria and DPANN archaea in groundwater ecosystems.</title>
        <authorList>
            <person name="He C.Y."/>
            <person name="Keren R."/>
            <person name="Whittaker M."/>
            <person name="Farag I.F."/>
            <person name="Doudna J."/>
            <person name="Cate J.H.D."/>
            <person name="Banfield J.F."/>
        </authorList>
    </citation>
    <scope>NUCLEOTIDE SEQUENCE</scope>
    <source>
        <strain evidence="13">NC_groundwater_1813_Pr3_B-0.1um_71_17</strain>
    </source>
</reference>
<proteinExistence type="predicted"/>
<dbReference type="GO" id="GO:0061630">
    <property type="term" value="F:ubiquitin protein ligase activity"/>
    <property type="evidence" value="ECO:0007669"/>
    <property type="project" value="UniProtKB-EC"/>
</dbReference>
<keyword evidence="11" id="KW-0472">Membrane</keyword>
<keyword evidence="8" id="KW-0833">Ubl conjugation pathway</keyword>
<evidence type="ECO:0000256" key="6">
    <source>
        <dbReference type="ARBA" id="ARBA00022723"/>
    </source>
</evidence>
<evidence type="ECO:0000256" key="5">
    <source>
        <dbReference type="ARBA" id="ARBA00022692"/>
    </source>
</evidence>
<keyword evidence="9" id="KW-0862">Zinc</keyword>
<evidence type="ECO:0000256" key="11">
    <source>
        <dbReference type="ARBA" id="ARBA00023136"/>
    </source>
</evidence>
<dbReference type="InterPro" id="IPR022170">
    <property type="entry name" value="MUL1-like"/>
</dbReference>
<comment type="caution">
    <text evidence="13">The sequence shown here is derived from an EMBL/GenBank/DDBJ whole genome shotgun (WGS) entry which is preliminary data.</text>
</comment>
<evidence type="ECO:0000256" key="10">
    <source>
        <dbReference type="ARBA" id="ARBA00022989"/>
    </source>
</evidence>
<evidence type="ECO:0000256" key="9">
    <source>
        <dbReference type="ARBA" id="ARBA00022833"/>
    </source>
</evidence>
<keyword evidence="4" id="KW-0808">Transferase</keyword>
<evidence type="ECO:0000313" key="14">
    <source>
        <dbReference type="Proteomes" id="UP000696931"/>
    </source>
</evidence>
<dbReference type="GO" id="GO:0008270">
    <property type="term" value="F:zinc ion binding"/>
    <property type="evidence" value="ECO:0007669"/>
    <property type="project" value="UniProtKB-KW"/>
</dbReference>
<comment type="catalytic activity">
    <reaction evidence="1">
        <text>S-ubiquitinyl-[E2 ubiquitin-conjugating enzyme]-L-cysteine + [acceptor protein]-L-lysine = [E2 ubiquitin-conjugating enzyme]-L-cysteine + N(6)-ubiquitinyl-[acceptor protein]-L-lysine.</text>
        <dbReference type="EC" id="2.3.2.27"/>
    </reaction>
</comment>
<evidence type="ECO:0000256" key="8">
    <source>
        <dbReference type="ARBA" id="ARBA00022786"/>
    </source>
</evidence>
<organism evidence="13 14">
    <name type="scientific">Eiseniibacteriota bacterium</name>
    <dbReference type="NCBI Taxonomy" id="2212470"/>
    <lineage>
        <taxon>Bacteria</taxon>
        <taxon>Candidatus Eiseniibacteriota</taxon>
    </lineage>
</organism>
<gene>
    <name evidence="13" type="ORF">HZA61_10655</name>
</gene>
<accession>A0A933SCP3</accession>
<dbReference type="Pfam" id="PF12483">
    <property type="entry name" value="GIDE"/>
    <property type="match status" value="1"/>
</dbReference>
<keyword evidence="6" id="KW-0479">Metal-binding</keyword>
<evidence type="ECO:0000256" key="7">
    <source>
        <dbReference type="ARBA" id="ARBA00022771"/>
    </source>
</evidence>
<evidence type="ECO:0000259" key="12">
    <source>
        <dbReference type="Pfam" id="PF12483"/>
    </source>
</evidence>
<evidence type="ECO:0000256" key="1">
    <source>
        <dbReference type="ARBA" id="ARBA00000900"/>
    </source>
</evidence>